<accession>A0AC35TQ67</accession>
<sequence>MADYYDSYGEDNLYNRSPSAGAPQDISDPVISNEKNQQLGSDDEEQEDANDYKVGGYYFVKIGDVFNLRYHVIRKLGWGHFSTVWLCWDVTEKRFVALKILKSAAHYTEAAYDEIKLLARCKILSDVDTNGQRIVQMLDQFTIPGTENQNHVVMVFEVLGSSLLKLIIKSNYQGLPLDVVRNITKQILESLWFLHESAGIIHTDIKPENVLITMDHAEIKKMATEAIICRKKGLEMGGSAVAAVKPEQVFAHKSYTKNQKKRMRKKKKKNMKKLTEQLQDVAGIVVDTDNIPDDIMTSSRIVDNGDSPVRMENGDVSTGALSPSDFASPANEHPPYDGFDDAKSGCSEGESSTFGVKLADLGNACWVDHHFTEDIQTRQYRSLEVLIGAGYGPPADIWSLACMVFELATGDYLFEPHSSGTYSRDEDHLAHIIELLGNIPQNVFKKGKYWQEYFHKDGRLIRIQSLKPWPLIEVLKQKYNWEFEQARDFTSFLLPMLEYDQDARATAKKCLQHKWITGGGNKNC</sequence>
<dbReference type="Proteomes" id="UP000095286">
    <property type="component" value="Unplaced"/>
</dbReference>
<dbReference type="WBParaSite" id="RSKR_0000317000.1">
    <property type="protein sequence ID" value="RSKR_0000317000.1"/>
    <property type="gene ID" value="RSKR_0000317000"/>
</dbReference>
<protein>
    <submittedName>
        <fullName evidence="2">Protein kinase domain-containing protein</fullName>
    </submittedName>
</protein>
<evidence type="ECO:0000313" key="1">
    <source>
        <dbReference type="Proteomes" id="UP000095286"/>
    </source>
</evidence>
<proteinExistence type="predicted"/>
<evidence type="ECO:0000313" key="2">
    <source>
        <dbReference type="WBParaSite" id="RSKR_0000317000.1"/>
    </source>
</evidence>
<organism evidence="1 2">
    <name type="scientific">Rhabditophanes sp. KR3021</name>
    <dbReference type="NCBI Taxonomy" id="114890"/>
    <lineage>
        <taxon>Eukaryota</taxon>
        <taxon>Metazoa</taxon>
        <taxon>Ecdysozoa</taxon>
        <taxon>Nematoda</taxon>
        <taxon>Chromadorea</taxon>
        <taxon>Rhabditida</taxon>
        <taxon>Tylenchina</taxon>
        <taxon>Panagrolaimomorpha</taxon>
        <taxon>Strongyloidoidea</taxon>
        <taxon>Alloionematidae</taxon>
        <taxon>Rhabditophanes</taxon>
    </lineage>
</organism>
<name>A0AC35TQ67_9BILA</name>
<reference evidence="2" key="1">
    <citation type="submission" date="2016-11" db="UniProtKB">
        <authorList>
            <consortium name="WormBaseParasite"/>
        </authorList>
    </citation>
    <scope>IDENTIFICATION</scope>
    <source>
        <strain evidence="2">KR3021</strain>
    </source>
</reference>